<dbReference type="InterPro" id="IPR006680">
    <property type="entry name" value="Amidohydro-rel"/>
</dbReference>
<dbReference type="SUPFAM" id="SSF51556">
    <property type="entry name" value="Metallo-dependent hydrolases"/>
    <property type="match status" value="1"/>
</dbReference>
<keyword evidence="1" id="KW-0456">Lyase</keyword>
<accession>A0A1N6GAE1</accession>
<dbReference type="Proteomes" id="UP000184693">
    <property type="component" value="Unassembled WGS sequence"/>
</dbReference>
<dbReference type="InterPro" id="IPR032465">
    <property type="entry name" value="ACMSD"/>
</dbReference>
<dbReference type="GO" id="GO:0016831">
    <property type="term" value="F:carboxy-lyase activity"/>
    <property type="evidence" value="ECO:0007669"/>
    <property type="project" value="InterPro"/>
</dbReference>
<evidence type="ECO:0000313" key="4">
    <source>
        <dbReference type="Proteomes" id="UP000184693"/>
    </source>
</evidence>
<dbReference type="PANTHER" id="PTHR21240">
    <property type="entry name" value="2-AMINO-3-CARBOXYLMUCONATE-6-SEMIALDEHYDE DECARBOXYLASE"/>
    <property type="match status" value="1"/>
</dbReference>
<dbReference type="RefSeq" id="WP_083611394.1">
    <property type="nucleotide sequence ID" value="NZ_FSRM01000001.1"/>
</dbReference>
<dbReference type="InterPro" id="IPR006311">
    <property type="entry name" value="TAT_signal"/>
</dbReference>
<dbReference type="AlphaFoldDB" id="A0A1N6GAE1"/>
<evidence type="ECO:0000313" key="3">
    <source>
        <dbReference type="EMBL" id="SIO04526.1"/>
    </source>
</evidence>
<dbReference type="EMBL" id="FSRM01000001">
    <property type="protein sequence ID" value="SIO04526.1"/>
    <property type="molecule type" value="Genomic_DNA"/>
</dbReference>
<dbReference type="GO" id="GO:0016787">
    <property type="term" value="F:hydrolase activity"/>
    <property type="evidence" value="ECO:0007669"/>
    <property type="project" value="UniProtKB-KW"/>
</dbReference>
<evidence type="ECO:0000259" key="2">
    <source>
        <dbReference type="Pfam" id="PF04909"/>
    </source>
</evidence>
<dbReference type="Pfam" id="PF04909">
    <property type="entry name" value="Amidohydro_2"/>
    <property type="match status" value="1"/>
</dbReference>
<organism evidence="3 4">
    <name type="scientific">Paraburkholderia phenazinium</name>
    <dbReference type="NCBI Taxonomy" id="60549"/>
    <lineage>
        <taxon>Bacteria</taxon>
        <taxon>Pseudomonadati</taxon>
        <taxon>Pseudomonadota</taxon>
        <taxon>Betaproteobacteria</taxon>
        <taxon>Burkholderiales</taxon>
        <taxon>Burkholderiaceae</taxon>
        <taxon>Paraburkholderia</taxon>
    </lineage>
</organism>
<dbReference type="OrthoDB" id="8673173at2"/>
<dbReference type="Gene3D" id="3.20.20.140">
    <property type="entry name" value="Metal-dependent hydrolases"/>
    <property type="match status" value="1"/>
</dbReference>
<dbReference type="PANTHER" id="PTHR21240:SF28">
    <property type="entry name" value="ISO-OROTATE DECARBOXYLASE (EUROFUNG)"/>
    <property type="match status" value="1"/>
</dbReference>
<sequence>MLKKWSRLDLRPAAPPCGCGLSHPHTHTQHHALPAHGAGRRGFLGAAAALGMGLAIGGDVWAQQTRPAARIVDVHHHYTSPALLAMMLGRRTNQVFNQSWTVQKSLDAMDAGGIATAVVSTSDPGIFFGDYDQAKALARDCNEFQARMVADYKGRFGMFTTLPLPDIDSTLAEIAYGLDTLKAQGVGMMTSYGTKYLGDPAFAPVMEELERRRATVFVHPLQPACCTNVVPKVPDIVVEYGTETSRTIASLLMNHTTIRYPNIRFIFSHGGGDVPFLTFRFARMVSGDPDLMKAEPGGGIALIQKLYFDTAQAWNQYSLPSLTALMPPERILFGSDFPAASPLDTANGLRASGMSAAALAKIEWQNAHAILPNLVV</sequence>
<gene>
    <name evidence="3" type="ORF">SAMN05444168_2247</name>
</gene>
<reference evidence="3 4" key="1">
    <citation type="submission" date="2016-11" db="EMBL/GenBank/DDBJ databases">
        <authorList>
            <person name="Jaros S."/>
            <person name="Januszkiewicz K."/>
            <person name="Wedrychowicz H."/>
        </authorList>
    </citation>
    <scope>NUCLEOTIDE SEQUENCE [LARGE SCALE GENOMIC DNA]</scope>
    <source>
        <strain evidence="3 4">GAS86</strain>
    </source>
</reference>
<protein>
    <submittedName>
        <fullName evidence="3">Predicted metal-dependent hydrolase, TIM-barrel fold</fullName>
    </submittedName>
</protein>
<feature type="domain" description="Amidohydrolase-related" evidence="2">
    <location>
        <begin position="72"/>
        <end position="371"/>
    </location>
</feature>
<keyword evidence="3" id="KW-0378">Hydrolase</keyword>
<dbReference type="GO" id="GO:0005737">
    <property type="term" value="C:cytoplasm"/>
    <property type="evidence" value="ECO:0007669"/>
    <property type="project" value="TreeGrafter"/>
</dbReference>
<evidence type="ECO:0000256" key="1">
    <source>
        <dbReference type="ARBA" id="ARBA00023239"/>
    </source>
</evidence>
<dbReference type="InterPro" id="IPR032466">
    <property type="entry name" value="Metal_Hydrolase"/>
</dbReference>
<name>A0A1N6GAE1_9BURK</name>
<proteinExistence type="predicted"/>
<dbReference type="PROSITE" id="PS51318">
    <property type="entry name" value="TAT"/>
    <property type="match status" value="1"/>
</dbReference>
<dbReference type="GO" id="GO:0019748">
    <property type="term" value="P:secondary metabolic process"/>
    <property type="evidence" value="ECO:0007669"/>
    <property type="project" value="TreeGrafter"/>
</dbReference>